<name>A0A858SWX6_9RHOB</name>
<keyword evidence="4 8" id="KW-1003">Cell membrane</keyword>
<keyword evidence="6 8" id="KW-1133">Transmembrane helix</keyword>
<reference evidence="9 10" key="1">
    <citation type="submission" date="2020-02" db="EMBL/GenBank/DDBJ databases">
        <title>Genome sequence of Roseobacter ponti.</title>
        <authorList>
            <person name="Hollensteiner J."/>
            <person name="Schneider D."/>
            <person name="Poehlein A."/>
            <person name="Daniel R."/>
        </authorList>
    </citation>
    <scope>NUCLEOTIDE SEQUENCE [LARGE SCALE GENOMIC DNA]</scope>
    <source>
        <strain evidence="9 10">DSM 106830</strain>
    </source>
</reference>
<dbReference type="EMBL" id="CP048788">
    <property type="protein sequence ID" value="QJF53264.1"/>
    <property type="molecule type" value="Genomic_DNA"/>
</dbReference>
<dbReference type="GO" id="GO:0005886">
    <property type="term" value="C:plasma membrane"/>
    <property type="evidence" value="ECO:0007669"/>
    <property type="project" value="UniProtKB-SubCell"/>
</dbReference>
<keyword evidence="5 8" id="KW-0812">Transmembrane</keyword>
<feature type="transmembrane region" description="Helical" evidence="8">
    <location>
        <begin position="98"/>
        <end position="116"/>
    </location>
</feature>
<dbReference type="InterPro" id="IPR002781">
    <property type="entry name" value="TM_pro_TauE-like"/>
</dbReference>
<keyword evidence="7 8" id="KW-0472">Membrane</keyword>
<evidence type="ECO:0000256" key="2">
    <source>
        <dbReference type="ARBA" id="ARBA00009142"/>
    </source>
</evidence>
<feature type="transmembrane region" description="Helical" evidence="8">
    <location>
        <begin position="44"/>
        <end position="62"/>
    </location>
</feature>
<feature type="transmembrane region" description="Helical" evidence="8">
    <location>
        <begin position="199"/>
        <end position="217"/>
    </location>
</feature>
<dbReference type="AlphaFoldDB" id="A0A858SWX6"/>
<organism evidence="9 10">
    <name type="scientific">Roseobacter ponti</name>
    <dbReference type="NCBI Taxonomy" id="1891787"/>
    <lineage>
        <taxon>Bacteria</taxon>
        <taxon>Pseudomonadati</taxon>
        <taxon>Pseudomonadota</taxon>
        <taxon>Alphaproteobacteria</taxon>
        <taxon>Rhodobacterales</taxon>
        <taxon>Roseobacteraceae</taxon>
        <taxon>Roseobacter</taxon>
    </lineage>
</organism>
<evidence type="ECO:0000256" key="8">
    <source>
        <dbReference type="RuleBase" id="RU363041"/>
    </source>
</evidence>
<gene>
    <name evidence="9" type="ORF">G3256_15870</name>
</gene>
<dbReference type="KEGG" id="rpon:G3256_15870"/>
<dbReference type="PANTHER" id="PTHR30269">
    <property type="entry name" value="TRANSMEMBRANE PROTEIN YFCA"/>
    <property type="match status" value="1"/>
</dbReference>
<evidence type="ECO:0000313" key="10">
    <source>
        <dbReference type="Proteomes" id="UP000503308"/>
    </source>
</evidence>
<evidence type="ECO:0000256" key="1">
    <source>
        <dbReference type="ARBA" id="ARBA00004651"/>
    </source>
</evidence>
<evidence type="ECO:0000256" key="7">
    <source>
        <dbReference type="ARBA" id="ARBA00023136"/>
    </source>
</evidence>
<accession>A0A858SWX6</accession>
<proteinExistence type="inferred from homology"/>
<feature type="transmembrane region" description="Helical" evidence="8">
    <location>
        <begin position="74"/>
        <end position="92"/>
    </location>
</feature>
<evidence type="ECO:0000256" key="6">
    <source>
        <dbReference type="ARBA" id="ARBA00022989"/>
    </source>
</evidence>
<dbReference type="PANTHER" id="PTHR30269:SF32">
    <property type="entry name" value="MEMBRANE TRANSPORTER PROTEIN-RELATED"/>
    <property type="match status" value="1"/>
</dbReference>
<evidence type="ECO:0000256" key="3">
    <source>
        <dbReference type="ARBA" id="ARBA00022448"/>
    </source>
</evidence>
<dbReference type="Proteomes" id="UP000503308">
    <property type="component" value="Chromosome"/>
</dbReference>
<dbReference type="Pfam" id="PF01925">
    <property type="entry name" value="TauE"/>
    <property type="match status" value="1"/>
</dbReference>
<dbReference type="InterPro" id="IPR052017">
    <property type="entry name" value="TSUP"/>
</dbReference>
<evidence type="ECO:0000256" key="5">
    <source>
        <dbReference type="ARBA" id="ARBA00022692"/>
    </source>
</evidence>
<evidence type="ECO:0000256" key="4">
    <source>
        <dbReference type="ARBA" id="ARBA00022475"/>
    </source>
</evidence>
<protein>
    <recommendedName>
        <fullName evidence="8">Probable membrane transporter protein</fullName>
    </recommendedName>
</protein>
<sequence length="249" mass="26858">MDMLPLIAVASAAFLIAGTVKGIAGIGLPTAAIALMTLFTDPRTAIALVLFPMIGSNAWQLWREGEIIRTAKRYWLFSLVLFAGVTITAFSTRDAGDRFLLVALGVVILIFVAVSWKKLVPPVPDKYDTAAQIGFGVFAGFIGGMTAAWGPPMAMYLATRGVQKDEFVRATGFMIFVGSLPLCYAYARLGFLTGPLSGVSIAMLIPAIAGFSLGEILRRRLSVEGFRNAILIVFVFLGLNLIRRAIWYG</sequence>
<comment type="subcellular location">
    <subcellularLocation>
        <location evidence="1 8">Cell membrane</location>
        <topology evidence="1 8">Multi-pass membrane protein</topology>
    </subcellularLocation>
</comment>
<evidence type="ECO:0000313" key="9">
    <source>
        <dbReference type="EMBL" id="QJF53264.1"/>
    </source>
</evidence>
<keyword evidence="3" id="KW-0813">Transport</keyword>
<feature type="transmembrane region" description="Helical" evidence="8">
    <location>
        <begin position="229"/>
        <end position="247"/>
    </location>
</feature>
<comment type="similarity">
    <text evidence="2 8">Belongs to the 4-toluene sulfonate uptake permease (TSUP) (TC 2.A.102) family.</text>
</comment>
<keyword evidence="10" id="KW-1185">Reference proteome</keyword>